<reference evidence="1 2" key="1">
    <citation type="submission" date="2018-05" db="EMBL/GenBank/DDBJ databases">
        <title>Streptomyces venezuelae.</title>
        <authorList>
            <person name="Kim W."/>
            <person name="Lee N."/>
            <person name="Cho B.-K."/>
        </authorList>
    </citation>
    <scope>NUCLEOTIDE SEQUENCE [LARGE SCALE GENOMIC DNA]</scope>
    <source>
        <strain evidence="1 2">ATCC 21782</strain>
    </source>
</reference>
<organism evidence="1 2">
    <name type="scientific">Streptomyces venezuelae</name>
    <dbReference type="NCBI Taxonomy" id="54571"/>
    <lineage>
        <taxon>Bacteria</taxon>
        <taxon>Bacillati</taxon>
        <taxon>Actinomycetota</taxon>
        <taxon>Actinomycetes</taxon>
        <taxon>Kitasatosporales</taxon>
        <taxon>Streptomycetaceae</taxon>
        <taxon>Streptomyces</taxon>
    </lineage>
</organism>
<dbReference type="AlphaFoldDB" id="A0A5P2CZM4"/>
<evidence type="ECO:0000313" key="2">
    <source>
        <dbReference type="Proteomes" id="UP000325211"/>
    </source>
</evidence>
<dbReference type="EMBL" id="CP029190">
    <property type="protein sequence ID" value="QES48346.1"/>
    <property type="molecule type" value="Genomic_DNA"/>
</dbReference>
<proteinExistence type="predicted"/>
<accession>A0A5P2CZM4</accession>
<evidence type="ECO:0000313" key="1">
    <source>
        <dbReference type="EMBL" id="QES48346.1"/>
    </source>
</evidence>
<dbReference type="InterPro" id="IPR009282">
    <property type="entry name" value="DUF937"/>
</dbReference>
<name>A0A5P2CZM4_STRVZ</name>
<protein>
    <recommendedName>
        <fullName evidence="3">DUF937 domain-containing protein</fullName>
    </recommendedName>
</protein>
<evidence type="ECO:0008006" key="3">
    <source>
        <dbReference type="Google" id="ProtNLM"/>
    </source>
</evidence>
<gene>
    <name evidence="1" type="ORF">DEJ50_11455</name>
</gene>
<dbReference type="OrthoDB" id="4335460at2"/>
<dbReference type="RefSeq" id="WP_150207564.1">
    <property type="nucleotide sequence ID" value="NZ_CP029190.1"/>
</dbReference>
<dbReference type="Proteomes" id="UP000325211">
    <property type="component" value="Chromosome"/>
</dbReference>
<dbReference type="Pfam" id="PF06078">
    <property type="entry name" value="DUF937"/>
    <property type="match status" value="1"/>
</dbReference>
<sequence length="158" mass="15978">MSEPSLQDDVLHELGDDRLTEIATLLGTDAVGAREAVATTVDTMTGDLRRTADADDDDGREVRAALAEVSEPRPQGVATLGGGLLGGGIMAGVLAKAAKPVANAVAKKTGLPVPVVGKVIEMLIPVMLAVFAKRAAGKGPSVESDLGDLLGTVLGGKK</sequence>